<dbReference type="Pfam" id="PF00356">
    <property type="entry name" value="LacI"/>
    <property type="match status" value="1"/>
</dbReference>
<dbReference type="Pfam" id="PF00532">
    <property type="entry name" value="Peripla_BP_1"/>
    <property type="match status" value="1"/>
</dbReference>
<accession>A0A1T4NEN8</accession>
<dbReference type="SUPFAM" id="SSF47413">
    <property type="entry name" value="lambda repressor-like DNA-binding domains"/>
    <property type="match status" value="1"/>
</dbReference>
<dbReference type="InterPro" id="IPR001761">
    <property type="entry name" value="Peripla_BP/Lac1_sug-bd_dom"/>
</dbReference>
<dbReference type="SMART" id="SM00354">
    <property type="entry name" value="HTH_LACI"/>
    <property type="match status" value="1"/>
</dbReference>
<dbReference type="InterPro" id="IPR010982">
    <property type="entry name" value="Lambda_DNA-bd_dom_sf"/>
</dbReference>
<dbReference type="STRING" id="1123491.SAMN02745782_01341"/>
<feature type="domain" description="HTH lacI-type" evidence="4">
    <location>
        <begin position="27"/>
        <end position="81"/>
    </location>
</feature>
<gene>
    <name evidence="6" type="ORF">SAMN02745782_01341</name>
</gene>
<reference evidence="7" key="1">
    <citation type="submission" date="2017-02" db="EMBL/GenBank/DDBJ databases">
        <authorList>
            <person name="Varghese N."/>
            <person name="Submissions S."/>
        </authorList>
    </citation>
    <scope>NUCLEOTIDE SEQUENCE [LARGE SCALE GENOMIC DNA]</scope>
    <source>
        <strain evidence="7">DSM 19608</strain>
    </source>
</reference>
<feature type="domain" description="HTH cro/C1-type" evidence="5">
    <location>
        <begin position="31"/>
        <end position="71"/>
    </location>
</feature>
<evidence type="ECO:0000256" key="3">
    <source>
        <dbReference type="ARBA" id="ARBA00023163"/>
    </source>
</evidence>
<dbReference type="InterPro" id="IPR000843">
    <property type="entry name" value="HTH_LacI"/>
</dbReference>
<sequence>MLEELIDISLINTLGRYMDKTNKNKAPTAYEVAKLANVSPSTVSRYFNRTSYVSSDKTEKIEDAIRSLGYKPQVYVDKLAKTRSMTIGVLVQNPDSPYTSSILIDMEKVLAEHGYSLLMSVNSWQEKLVSYSLDYLLKSDVDAIIIISGNVDKALIFKCAEKIPVVAVGYNIVGDNIQSIALDNTMGGYMATLHLIQLGHVNIAHLKGLPNHEDAISRFHGYQKALDEAGIAFKKKLVLEGDFSIKTGYERTVELIQSQVYFSAIFAANDLTAYGAIKALHDHGYNVPDDISVIGFDDLPTSPYFTPSLTTLRQPLDEIGAISAQCILKLLCGEEERVRLPPISLIARESTKSRYR</sequence>
<name>A0A1T4NEN8_VIBCI</name>
<dbReference type="GO" id="GO:0000976">
    <property type="term" value="F:transcription cis-regulatory region binding"/>
    <property type="evidence" value="ECO:0007669"/>
    <property type="project" value="TreeGrafter"/>
</dbReference>
<keyword evidence="7" id="KW-1185">Reference proteome</keyword>
<dbReference type="InterPro" id="IPR028082">
    <property type="entry name" value="Peripla_BP_I"/>
</dbReference>
<evidence type="ECO:0000256" key="1">
    <source>
        <dbReference type="ARBA" id="ARBA00023015"/>
    </source>
</evidence>
<keyword evidence="2" id="KW-0238">DNA-binding</keyword>
<evidence type="ECO:0000313" key="6">
    <source>
        <dbReference type="EMBL" id="SJZ77573.1"/>
    </source>
</evidence>
<proteinExistence type="predicted"/>
<dbReference type="SUPFAM" id="SSF53822">
    <property type="entry name" value="Periplasmic binding protein-like I"/>
    <property type="match status" value="1"/>
</dbReference>
<dbReference type="InterPro" id="IPR001387">
    <property type="entry name" value="Cro/C1-type_HTH"/>
</dbReference>
<protein>
    <submittedName>
        <fullName evidence="6">Transcriptional regulator, LacI family</fullName>
    </submittedName>
</protein>
<dbReference type="Gene3D" id="3.40.50.2300">
    <property type="match status" value="2"/>
</dbReference>
<dbReference type="PANTHER" id="PTHR30146:SF109">
    <property type="entry name" value="HTH-TYPE TRANSCRIPTIONAL REGULATOR GALS"/>
    <property type="match status" value="1"/>
</dbReference>
<keyword evidence="3" id="KW-0804">Transcription</keyword>
<dbReference type="PROSITE" id="PS50943">
    <property type="entry name" value="HTH_CROC1"/>
    <property type="match status" value="1"/>
</dbReference>
<dbReference type="PANTHER" id="PTHR30146">
    <property type="entry name" value="LACI-RELATED TRANSCRIPTIONAL REPRESSOR"/>
    <property type="match status" value="1"/>
</dbReference>
<dbReference type="Gene3D" id="1.10.260.40">
    <property type="entry name" value="lambda repressor-like DNA-binding domains"/>
    <property type="match status" value="1"/>
</dbReference>
<dbReference type="AlphaFoldDB" id="A0A1T4NEN8"/>
<dbReference type="EMBL" id="FUXB01000005">
    <property type="protein sequence ID" value="SJZ77573.1"/>
    <property type="molecule type" value="Genomic_DNA"/>
</dbReference>
<dbReference type="GO" id="GO:0003700">
    <property type="term" value="F:DNA-binding transcription factor activity"/>
    <property type="evidence" value="ECO:0007669"/>
    <property type="project" value="TreeGrafter"/>
</dbReference>
<keyword evidence="1" id="KW-0805">Transcription regulation</keyword>
<evidence type="ECO:0000256" key="2">
    <source>
        <dbReference type="ARBA" id="ARBA00023125"/>
    </source>
</evidence>
<dbReference type="PROSITE" id="PS50932">
    <property type="entry name" value="HTH_LACI_2"/>
    <property type="match status" value="1"/>
</dbReference>
<dbReference type="CDD" id="cd01392">
    <property type="entry name" value="HTH_LacI"/>
    <property type="match status" value="1"/>
</dbReference>
<evidence type="ECO:0000259" key="4">
    <source>
        <dbReference type="PROSITE" id="PS50932"/>
    </source>
</evidence>
<organism evidence="6 7">
    <name type="scientific">Vibrio cincinnatiensis DSM 19608</name>
    <dbReference type="NCBI Taxonomy" id="1123491"/>
    <lineage>
        <taxon>Bacteria</taxon>
        <taxon>Pseudomonadati</taxon>
        <taxon>Pseudomonadota</taxon>
        <taxon>Gammaproteobacteria</taxon>
        <taxon>Vibrionales</taxon>
        <taxon>Vibrionaceae</taxon>
        <taxon>Vibrio</taxon>
    </lineage>
</organism>
<evidence type="ECO:0000313" key="7">
    <source>
        <dbReference type="Proteomes" id="UP000190834"/>
    </source>
</evidence>
<dbReference type="Proteomes" id="UP000190834">
    <property type="component" value="Unassembled WGS sequence"/>
</dbReference>
<evidence type="ECO:0000259" key="5">
    <source>
        <dbReference type="PROSITE" id="PS50943"/>
    </source>
</evidence>